<evidence type="ECO:0000256" key="1">
    <source>
        <dbReference type="ARBA" id="ARBA00022741"/>
    </source>
</evidence>
<sequence>MNFFGIDPVLPTNGLPQDSPLAQQLQSTIADILPNKLATPSSSSSTQSRATSPFAPSVTSSFESSPPTPHPRTNLTLEKENLLGDLNHFIPVGILQRYDELDSNHEPSVIDQESVSPYPSAALSQLEQNNWIRTSICRNEKFPGWSAIRIYVLPDDIGRKHIHRSSGVLRGYLKAVMSKVDTSAAAWEGNFDPYAQPETRSVEVESLFYIFNTLESPTPDVDKVSDPHARAAIEEVLWKERDYLDGSDEEIGVIGLKTPLYAYQRRSAAYMIQRESEPAQMLDPRLQALHGPTGQLYYYDKEEGSILHEKRLYSEACGGILAETMGYGKTLICLAVILATRGHFPRIPIHCMEGLHPVREKTASLLEMAAATAGRFSLPWKSYFERLEASGMHFEKCISACESNRGSYAMPRPPQRYKNREVGLKVTPTTLRLCSGNLIVVPPNLVDHWLSEIDKHTQGLKVLVLRDSRHATPPPEKLLEYDILLFSKSRFEKEAGGGGRSVGFATEPQKDSPLKRLHWLRIIVDEGHNFAAKGARTTAVHALSQLQVERRWVVSGTPSRGLYGIEVALASQESVEGGCEKQGDASSILQARKMPTNVMEEELKNIDKLRSIVVDFLALKPWSNSRAEDPASWARYIKPVGLDGNRRTSPSLRSTLQSLVVRHRAEDVNRDLTLPKLHNKVTYLEPTYYDKMSLNLFIFTLTVNAITSERTGEDYMFHPKNRKHLTVLISNLRQAGFWAGFKKKEVQKSVDFAREYLGKNTHRIVACDKKRLSEAITVTEKAINCRSWDALSKFTELGVFLREFPDHARAEWAIDASNGHSEPLLLGISQARHAQKFVVSQLCAFDPSEGIAGAGIRARSQMKERGNVPDKKANDTLVHRPKPEGIEISPLKKSFSLGRVKRLSPESPLNKTKLVATASAKLTYLLDKVLEFQEQEKIIIFYEGNNTGFYIAEGLEILGVQFRIYANTLKTQTRSEYLSLFNETETVRVLLMDLRQASHGLHIACASRVFIVNPIWDPNIESQAIKRAHRISQTRPVYVETLVLKGTLEDRMLRRRKQMSNAELRHAEKDPLDDQTMSSIIQNEEVIPIPETDASERPAYLKIPVSFFDRHTLPIPDDYPEVEHVLPVSLPPPTSALAPVKVATPTKKRKPPNDLPWIQSDVQPSSNFSPNIRKQRRLNGHVETINGIIMEAPWTRTSPSRRDSVPLVMSHTNEGAPLANNTHSFPVSYGGPSDTIEDLPLSEEDPESHYFENLSSLGADWGAAAGLALGGVMGMDTGMGVDTDVIFHHNPQASETHKRAKHFPPSFRATTCFSIMPTLQDSQTSNQEGRLLLTVQALNEGQISSIRAAAKLFNVPHTSLFHRIKGRTTRVNIPPKNRKLSLIEEVSLVQWIPDMDERGQPPRVGTVRGMANILLSSRESNPPLTVGQNWVQNFVNRHDELNSKISRKYDHQRALCEDPEVIRVWFRLVRNTIAKYEILGDDIYNFDETGFQMGVIGTASVITGSERAGNPKLVQPRDREWVTVIAGVNAMGWAFRPMIILKGKVHQSRWYETEGLPRNWVIGVSDNGWTTDKLGLHWLKEVFNKDTLPRTKGKYRLLILDGHGSHASAEFDQFCSENCIIALYIPSHSSHLLQPLDVGCFSPLKTAYGRQVENQMRLGINHIGKEEFLTLYPVAHARALTENNIKSGFRASGLVPYDREQVLSRLNTTMHTPTLPETSHSSQASWATATPHNVRQLVQRTEKVMKYIKRRTQSPPSPTHQALS</sequence>
<comment type="caution">
    <text evidence="8">The sequence shown here is derived from an EMBL/GenBank/DDBJ whole genome shotgun (WGS) entry which is preliminary data.</text>
</comment>
<name>A0A1J9R6E9_9EURO</name>
<feature type="compositionally biased region" description="Polar residues" evidence="5">
    <location>
        <begin position="1160"/>
        <end position="1172"/>
    </location>
</feature>
<feature type="region of interest" description="Disordered" evidence="5">
    <location>
        <begin position="36"/>
        <end position="75"/>
    </location>
</feature>
<dbReference type="Gene3D" id="3.40.50.10810">
    <property type="entry name" value="Tandem AAA-ATPase domain"/>
    <property type="match status" value="1"/>
</dbReference>
<feature type="domain" description="Helicase C-terminal" evidence="6">
    <location>
        <begin position="925"/>
        <end position="1080"/>
    </location>
</feature>
<dbReference type="GO" id="GO:0005524">
    <property type="term" value="F:ATP binding"/>
    <property type="evidence" value="ECO:0007669"/>
    <property type="project" value="UniProtKB-KW"/>
</dbReference>
<dbReference type="CDD" id="cd18008">
    <property type="entry name" value="DEXDc_SHPRH-like"/>
    <property type="match status" value="1"/>
</dbReference>
<feature type="region of interest" description="Disordered" evidence="5">
    <location>
        <begin position="1711"/>
        <end position="1730"/>
    </location>
</feature>
<accession>A0A1J9R6E9</accession>
<dbReference type="GO" id="GO:0005634">
    <property type="term" value="C:nucleus"/>
    <property type="evidence" value="ECO:0007669"/>
    <property type="project" value="TreeGrafter"/>
</dbReference>
<dbReference type="GO" id="GO:0016787">
    <property type="term" value="F:hydrolase activity"/>
    <property type="evidence" value="ECO:0007669"/>
    <property type="project" value="UniProtKB-KW"/>
</dbReference>
<dbReference type="CDD" id="cd18793">
    <property type="entry name" value="SF2_C_SNF"/>
    <property type="match status" value="1"/>
</dbReference>
<dbReference type="InterPro" id="IPR049730">
    <property type="entry name" value="SNF2/RAD54-like_C"/>
</dbReference>
<evidence type="ECO:0000259" key="7">
    <source>
        <dbReference type="PROSITE" id="PS51253"/>
    </source>
</evidence>
<dbReference type="InterPro" id="IPR006600">
    <property type="entry name" value="HTH_CenpB_DNA-bd_dom"/>
</dbReference>
<keyword evidence="9" id="KW-1185">Reference proteome</keyword>
<feature type="domain" description="HTH CENPB-type" evidence="7">
    <location>
        <begin position="1372"/>
        <end position="1444"/>
    </location>
</feature>
<dbReference type="InterPro" id="IPR014001">
    <property type="entry name" value="Helicase_ATP-bd"/>
</dbReference>
<dbReference type="SUPFAM" id="SSF46689">
    <property type="entry name" value="Homeodomain-like"/>
    <property type="match status" value="1"/>
</dbReference>
<dbReference type="PROSITE" id="PS51194">
    <property type="entry name" value="HELICASE_CTER"/>
    <property type="match status" value="1"/>
</dbReference>
<dbReference type="PROSITE" id="PS51253">
    <property type="entry name" value="HTH_CENPB"/>
    <property type="match status" value="1"/>
</dbReference>
<keyword evidence="1" id="KW-0547">Nucleotide-binding</keyword>
<keyword evidence="3" id="KW-0067">ATP-binding</keyword>
<keyword evidence="2" id="KW-0378">Hydrolase</keyword>
<dbReference type="Proteomes" id="UP000242791">
    <property type="component" value="Unassembled WGS sequence"/>
</dbReference>
<evidence type="ECO:0000256" key="4">
    <source>
        <dbReference type="ARBA" id="ARBA00023125"/>
    </source>
</evidence>
<evidence type="ECO:0000256" key="2">
    <source>
        <dbReference type="ARBA" id="ARBA00022801"/>
    </source>
</evidence>
<protein>
    <recommendedName>
        <fullName evidence="10">HTH CENPB-type domain-containing protein</fullName>
    </recommendedName>
</protein>
<evidence type="ECO:0000259" key="6">
    <source>
        <dbReference type="PROSITE" id="PS51194"/>
    </source>
</evidence>
<dbReference type="Pfam" id="PF00176">
    <property type="entry name" value="SNF2-rel_dom"/>
    <property type="match status" value="1"/>
</dbReference>
<feature type="compositionally biased region" description="Basic and acidic residues" evidence="5">
    <location>
        <begin position="861"/>
        <end position="878"/>
    </location>
</feature>
<dbReference type="OrthoDB" id="2801544at2759"/>
<evidence type="ECO:0000313" key="8">
    <source>
        <dbReference type="EMBL" id="OJD23572.1"/>
    </source>
</evidence>
<feature type="compositionally biased region" description="Polar residues" evidence="5">
    <location>
        <begin position="57"/>
        <end position="75"/>
    </location>
</feature>
<dbReference type="STRING" id="1658174.A0A1J9R6E9"/>
<feature type="compositionally biased region" description="Low complexity" evidence="5">
    <location>
        <begin position="38"/>
        <end position="53"/>
    </location>
</feature>
<dbReference type="GO" id="GO:0008094">
    <property type="term" value="F:ATP-dependent activity, acting on DNA"/>
    <property type="evidence" value="ECO:0007669"/>
    <property type="project" value="TreeGrafter"/>
</dbReference>
<dbReference type="InterPro" id="IPR001650">
    <property type="entry name" value="Helicase_C-like"/>
</dbReference>
<dbReference type="InterPro" id="IPR004875">
    <property type="entry name" value="DDE_SF_endonuclease_dom"/>
</dbReference>
<dbReference type="InterPro" id="IPR027417">
    <property type="entry name" value="P-loop_NTPase"/>
</dbReference>
<dbReference type="InterPro" id="IPR009057">
    <property type="entry name" value="Homeodomain-like_sf"/>
</dbReference>
<gene>
    <name evidence="8" type="ORF">ACJ73_05071</name>
</gene>
<dbReference type="InterPro" id="IPR000330">
    <property type="entry name" value="SNF2_N"/>
</dbReference>
<reference evidence="8 9" key="1">
    <citation type="submission" date="2015-08" db="EMBL/GenBank/DDBJ databases">
        <title>Emmonsia species relationships and genome sequence.</title>
        <authorList>
            <person name="Cuomo C.A."/>
            <person name="Schwartz I.S."/>
            <person name="Kenyon C."/>
            <person name="De Hoog G.S."/>
            <person name="Govender N.P."/>
            <person name="Botha A."/>
            <person name="Moreno L."/>
            <person name="De Vries M."/>
            <person name="Munoz J.F."/>
            <person name="Stielow J.B."/>
        </authorList>
    </citation>
    <scope>NUCLEOTIDE SEQUENCE [LARGE SCALE GENOMIC DNA]</scope>
    <source>
        <strain evidence="8 9">EI222</strain>
    </source>
</reference>
<evidence type="ECO:0000313" key="9">
    <source>
        <dbReference type="Proteomes" id="UP000242791"/>
    </source>
</evidence>
<dbReference type="Pfam" id="PF03184">
    <property type="entry name" value="DDE_1"/>
    <property type="match status" value="1"/>
</dbReference>
<dbReference type="InterPro" id="IPR050628">
    <property type="entry name" value="SNF2_RAD54_helicase_TF"/>
</dbReference>
<dbReference type="Pfam" id="PF00271">
    <property type="entry name" value="Helicase_C"/>
    <property type="match status" value="1"/>
</dbReference>
<dbReference type="PANTHER" id="PTHR45626:SF51">
    <property type="entry name" value="SNF2-RELATED DOMAIN-CONTAINING PROTEIN"/>
    <property type="match status" value="1"/>
</dbReference>
<dbReference type="Gene3D" id="3.40.50.300">
    <property type="entry name" value="P-loop containing nucleotide triphosphate hydrolases"/>
    <property type="match status" value="1"/>
</dbReference>
<dbReference type="SUPFAM" id="SSF52540">
    <property type="entry name" value="P-loop containing nucleoside triphosphate hydrolases"/>
    <property type="match status" value="2"/>
</dbReference>
<dbReference type="Pfam" id="PF03221">
    <property type="entry name" value="HTH_Tnp_Tc5"/>
    <property type="match status" value="1"/>
</dbReference>
<dbReference type="GO" id="GO:0006281">
    <property type="term" value="P:DNA repair"/>
    <property type="evidence" value="ECO:0007669"/>
    <property type="project" value="TreeGrafter"/>
</dbReference>
<dbReference type="SMART" id="SM00674">
    <property type="entry name" value="CENPB"/>
    <property type="match status" value="1"/>
</dbReference>
<organism evidence="8 9">
    <name type="scientific">Blastomyces percursus</name>
    <dbReference type="NCBI Taxonomy" id="1658174"/>
    <lineage>
        <taxon>Eukaryota</taxon>
        <taxon>Fungi</taxon>
        <taxon>Dikarya</taxon>
        <taxon>Ascomycota</taxon>
        <taxon>Pezizomycotina</taxon>
        <taxon>Eurotiomycetes</taxon>
        <taxon>Eurotiomycetidae</taxon>
        <taxon>Onygenales</taxon>
        <taxon>Ajellomycetaceae</taxon>
        <taxon>Blastomyces</taxon>
    </lineage>
</organism>
<feature type="region of interest" description="Disordered" evidence="5">
    <location>
        <begin position="858"/>
        <end position="878"/>
    </location>
</feature>
<dbReference type="InterPro" id="IPR038718">
    <property type="entry name" value="SNF2-like_sf"/>
</dbReference>
<dbReference type="EMBL" id="LGTZ01000760">
    <property type="protein sequence ID" value="OJD23572.1"/>
    <property type="molecule type" value="Genomic_DNA"/>
</dbReference>
<evidence type="ECO:0008006" key="10">
    <source>
        <dbReference type="Google" id="ProtNLM"/>
    </source>
</evidence>
<dbReference type="GO" id="GO:0003677">
    <property type="term" value="F:DNA binding"/>
    <property type="evidence" value="ECO:0007669"/>
    <property type="project" value="UniProtKB-KW"/>
</dbReference>
<dbReference type="PANTHER" id="PTHR45626">
    <property type="entry name" value="TRANSCRIPTION TERMINATION FACTOR 2-RELATED"/>
    <property type="match status" value="1"/>
</dbReference>
<keyword evidence="4" id="KW-0238">DNA-binding</keyword>
<feature type="region of interest" description="Disordered" evidence="5">
    <location>
        <begin position="1144"/>
        <end position="1172"/>
    </location>
</feature>
<evidence type="ECO:0000256" key="5">
    <source>
        <dbReference type="SAM" id="MobiDB-lite"/>
    </source>
</evidence>
<dbReference type="SMART" id="SM00487">
    <property type="entry name" value="DEXDc"/>
    <property type="match status" value="1"/>
</dbReference>
<proteinExistence type="predicted"/>
<evidence type="ECO:0000256" key="3">
    <source>
        <dbReference type="ARBA" id="ARBA00022840"/>
    </source>
</evidence>
<dbReference type="VEuPathDB" id="FungiDB:ACJ73_05071"/>